<evidence type="ECO:0000313" key="2">
    <source>
        <dbReference type="EMBL" id="CAK6964094.1"/>
    </source>
</evidence>
<name>A0AAV1NZ35_SCOSC</name>
<organism evidence="2 3">
    <name type="scientific">Scomber scombrus</name>
    <name type="common">Atlantic mackerel</name>
    <name type="synonym">Scomber vernalis</name>
    <dbReference type="NCBI Taxonomy" id="13677"/>
    <lineage>
        <taxon>Eukaryota</taxon>
        <taxon>Metazoa</taxon>
        <taxon>Chordata</taxon>
        <taxon>Craniata</taxon>
        <taxon>Vertebrata</taxon>
        <taxon>Euteleostomi</taxon>
        <taxon>Actinopterygii</taxon>
        <taxon>Neopterygii</taxon>
        <taxon>Teleostei</taxon>
        <taxon>Neoteleostei</taxon>
        <taxon>Acanthomorphata</taxon>
        <taxon>Pelagiaria</taxon>
        <taxon>Scombriformes</taxon>
        <taxon>Scombridae</taxon>
        <taxon>Scomber</taxon>
    </lineage>
</organism>
<dbReference type="Proteomes" id="UP001314229">
    <property type="component" value="Unassembled WGS sequence"/>
</dbReference>
<gene>
    <name evidence="2" type="ORF">FSCOSCO3_A029364</name>
</gene>
<reference evidence="2 3" key="1">
    <citation type="submission" date="2024-01" db="EMBL/GenBank/DDBJ databases">
        <authorList>
            <person name="Alioto T."/>
            <person name="Alioto T."/>
            <person name="Gomez Garrido J."/>
        </authorList>
    </citation>
    <scope>NUCLEOTIDE SEQUENCE [LARGE SCALE GENOMIC DNA]</scope>
</reference>
<proteinExistence type="predicted"/>
<accession>A0AAV1NZ35</accession>
<evidence type="ECO:0000313" key="3">
    <source>
        <dbReference type="Proteomes" id="UP001314229"/>
    </source>
</evidence>
<feature type="compositionally biased region" description="Pro residues" evidence="1">
    <location>
        <begin position="103"/>
        <end position="118"/>
    </location>
</feature>
<keyword evidence="3" id="KW-1185">Reference proteome</keyword>
<dbReference type="AlphaFoldDB" id="A0AAV1NZ35"/>
<protein>
    <submittedName>
        <fullName evidence="2">Uncharacterized protein</fullName>
    </submittedName>
</protein>
<comment type="caution">
    <text evidence="2">The sequence shown here is derived from an EMBL/GenBank/DDBJ whole genome shotgun (WGS) entry which is preliminary data.</text>
</comment>
<evidence type="ECO:0000256" key="1">
    <source>
        <dbReference type="SAM" id="MobiDB-lite"/>
    </source>
</evidence>
<dbReference type="EMBL" id="CAWUFR010000070">
    <property type="protein sequence ID" value="CAK6964094.1"/>
    <property type="molecule type" value="Genomic_DNA"/>
</dbReference>
<sequence length="124" mass="14213">MIIYQFALEIPLFCIGVTLWILCCHYAKKNCEAEDSPLTPSYNPSVYVIPIYEEEQEEEEEYIHEAYVQPPYRDPPMYVSRNVSPPPPYRLEPPSYQEVQILDPPPLYAAPPPYPPSLPGSGQP</sequence>
<feature type="region of interest" description="Disordered" evidence="1">
    <location>
        <begin position="71"/>
        <end position="124"/>
    </location>
</feature>